<feature type="chain" id="PRO_5004580632" description="Ig-like domain-containing protein" evidence="1">
    <location>
        <begin position="20"/>
        <end position="96"/>
    </location>
</feature>
<feature type="signal peptide" evidence="1">
    <location>
        <begin position="1"/>
        <end position="19"/>
    </location>
</feature>
<evidence type="ECO:0000256" key="1">
    <source>
        <dbReference type="SAM" id="SignalP"/>
    </source>
</evidence>
<reference evidence="3" key="1">
    <citation type="submission" date="2011-08" db="EMBL/GenBank/DDBJ databases">
        <authorList>
            <person name="Rombauts S."/>
        </authorList>
    </citation>
    <scope>NUCLEOTIDE SEQUENCE</scope>
    <source>
        <strain evidence="3">London</strain>
    </source>
</reference>
<dbReference type="EnsemblMetazoa" id="tetur01g15830.1">
    <property type="protein sequence ID" value="tetur01g15830.1"/>
    <property type="gene ID" value="tetur01g15830"/>
</dbReference>
<evidence type="ECO:0008006" key="4">
    <source>
        <dbReference type="Google" id="ProtNLM"/>
    </source>
</evidence>
<keyword evidence="1" id="KW-0732">Signal</keyword>
<dbReference type="EMBL" id="CAEY01000486">
    <property type="status" value="NOT_ANNOTATED_CDS"/>
    <property type="molecule type" value="Genomic_DNA"/>
</dbReference>
<dbReference type="InterPro" id="IPR013783">
    <property type="entry name" value="Ig-like_fold"/>
</dbReference>
<evidence type="ECO:0000313" key="3">
    <source>
        <dbReference type="Proteomes" id="UP000015104"/>
    </source>
</evidence>
<reference evidence="2" key="2">
    <citation type="submission" date="2015-06" db="UniProtKB">
        <authorList>
            <consortium name="EnsemblMetazoa"/>
        </authorList>
    </citation>
    <scope>IDENTIFICATION</scope>
</reference>
<dbReference type="Proteomes" id="UP000015104">
    <property type="component" value="Unassembled WGS sequence"/>
</dbReference>
<sequence>MKKLIITLCLYQLCYVNHGQVQPSANDAQPFASILYTAVVKGKVALPCDVTAPTSDDSVALVLWYKDDALAPIYTIDARKGTIEQARTLTSPSLEE</sequence>
<dbReference type="AlphaFoldDB" id="T1JTY1"/>
<name>T1JTY1_TETUR</name>
<evidence type="ECO:0000313" key="2">
    <source>
        <dbReference type="EnsemblMetazoa" id="tetur01g15830.1"/>
    </source>
</evidence>
<accession>T1JTY1</accession>
<organism evidence="2 3">
    <name type="scientific">Tetranychus urticae</name>
    <name type="common">Two-spotted spider mite</name>
    <dbReference type="NCBI Taxonomy" id="32264"/>
    <lineage>
        <taxon>Eukaryota</taxon>
        <taxon>Metazoa</taxon>
        <taxon>Ecdysozoa</taxon>
        <taxon>Arthropoda</taxon>
        <taxon>Chelicerata</taxon>
        <taxon>Arachnida</taxon>
        <taxon>Acari</taxon>
        <taxon>Acariformes</taxon>
        <taxon>Trombidiformes</taxon>
        <taxon>Prostigmata</taxon>
        <taxon>Eleutherengona</taxon>
        <taxon>Raphignathae</taxon>
        <taxon>Tetranychoidea</taxon>
        <taxon>Tetranychidae</taxon>
        <taxon>Tetranychus</taxon>
    </lineage>
</organism>
<keyword evidence="3" id="KW-1185">Reference proteome</keyword>
<protein>
    <recommendedName>
        <fullName evidence="4">Ig-like domain-containing protein</fullName>
    </recommendedName>
</protein>
<dbReference type="HOGENOM" id="CLU_2362417_0_0_1"/>
<dbReference type="Gene3D" id="2.60.40.10">
    <property type="entry name" value="Immunoglobulins"/>
    <property type="match status" value="1"/>
</dbReference>
<proteinExistence type="predicted"/>